<dbReference type="EMBL" id="JAKLMC020000023">
    <property type="protein sequence ID" value="KAK5951015.1"/>
    <property type="molecule type" value="Genomic_DNA"/>
</dbReference>
<feature type="signal peptide" evidence="1">
    <location>
        <begin position="1"/>
        <end position="24"/>
    </location>
</feature>
<gene>
    <name evidence="3" type="ORF">OHC33_008087</name>
</gene>
<dbReference type="InterPro" id="IPR037523">
    <property type="entry name" value="VOC_core"/>
</dbReference>
<feature type="domain" description="VOC" evidence="2">
    <location>
        <begin position="47"/>
        <end position="226"/>
    </location>
</feature>
<keyword evidence="1" id="KW-0732">Signal</keyword>
<evidence type="ECO:0000259" key="2">
    <source>
        <dbReference type="PROSITE" id="PS51819"/>
    </source>
</evidence>
<accession>A0AAN8EJM6</accession>
<dbReference type="PROSITE" id="PS51819">
    <property type="entry name" value="VOC"/>
    <property type="match status" value="1"/>
</dbReference>
<comment type="caution">
    <text evidence="3">The sequence shown here is derived from an EMBL/GenBank/DDBJ whole genome shotgun (WGS) entry which is preliminary data.</text>
</comment>
<dbReference type="Proteomes" id="UP001316803">
    <property type="component" value="Unassembled WGS sequence"/>
</dbReference>
<dbReference type="Gene3D" id="3.10.180.10">
    <property type="entry name" value="2,3-Dihydroxybiphenyl 1,2-Dioxygenase, domain 1"/>
    <property type="match status" value="1"/>
</dbReference>
<keyword evidence="4" id="KW-1185">Reference proteome</keyword>
<evidence type="ECO:0000313" key="4">
    <source>
        <dbReference type="Proteomes" id="UP001316803"/>
    </source>
</evidence>
<dbReference type="Pfam" id="PF00903">
    <property type="entry name" value="Glyoxalase"/>
    <property type="match status" value="1"/>
</dbReference>
<dbReference type="AlphaFoldDB" id="A0AAN8EJM6"/>
<protein>
    <recommendedName>
        <fullName evidence="2">VOC domain-containing protein</fullName>
    </recommendedName>
</protein>
<dbReference type="PANTHER" id="PTHR10374">
    <property type="entry name" value="LACTOYLGLUTATHIONE LYASE GLYOXALASE I"/>
    <property type="match status" value="1"/>
</dbReference>
<evidence type="ECO:0000313" key="3">
    <source>
        <dbReference type="EMBL" id="KAK5951015.1"/>
    </source>
</evidence>
<dbReference type="InterPro" id="IPR004360">
    <property type="entry name" value="Glyas_Fos-R_dOase_dom"/>
</dbReference>
<dbReference type="PANTHER" id="PTHR10374:SF19">
    <property type="entry name" value="LYASE (GLO1), PUTATIVE (AFU_ORTHOLOGUE AFUA_2G13550)-RELATED"/>
    <property type="match status" value="1"/>
</dbReference>
<proteinExistence type="predicted"/>
<dbReference type="InterPro" id="IPR029068">
    <property type="entry name" value="Glyas_Bleomycin-R_OHBP_Dase"/>
</dbReference>
<feature type="chain" id="PRO_5042874742" description="VOC domain-containing protein" evidence="1">
    <location>
        <begin position="25"/>
        <end position="229"/>
    </location>
</feature>
<reference evidence="3 4" key="1">
    <citation type="submission" date="2022-12" db="EMBL/GenBank/DDBJ databases">
        <title>Genomic features and morphological characterization of a novel Knufia sp. strain isolated from spacecraft assembly facility.</title>
        <authorList>
            <person name="Teixeira M."/>
            <person name="Chander A.M."/>
            <person name="Stajich J.E."/>
            <person name="Venkateswaran K."/>
        </authorList>
    </citation>
    <scope>NUCLEOTIDE SEQUENCE [LARGE SCALE GENOMIC DNA]</scope>
    <source>
        <strain evidence="3 4">FJI-L2-BK-P2</strain>
    </source>
</reference>
<sequence>MVTVTRLLISFLALAASRLPLAASQELPDYMMVGTDGAADEEVRSFHINHMGLNVHNLTTSMDFYGNVLGMRHIITIQYTPSYSLTYMGFAQGGRNGTGFQTGAELLRDKNNMDGLIKLFHFAESENSLVASTGRTNTLTNIGLVVPDVQAAQDRFERHGVKIIKRIGETTVSASGPLANATNLGPASTQDAAEVDAVIKGLLTTDFENILFVEDPDGNMIEVVKQDGF</sequence>
<name>A0AAN8EJM6_9EURO</name>
<dbReference type="SUPFAM" id="SSF54593">
    <property type="entry name" value="Glyoxalase/Bleomycin resistance protein/Dihydroxybiphenyl dioxygenase"/>
    <property type="match status" value="1"/>
</dbReference>
<evidence type="ECO:0000256" key="1">
    <source>
        <dbReference type="SAM" id="SignalP"/>
    </source>
</evidence>
<organism evidence="3 4">
    <name type="scientific">Knufia fluminis</name>
    <dbReference type="NCBI Taxonomy" id="191047"/>
    <lineage>
        <taxon>Eukaryota</taxon>
        <taxon>Fungi</taxon>
        <taxon>Dikarya</taxon>
        <taxon>Ascomycota</taxon>
        <taxon>Pezizomycotina</taxon>
        <taxon>Eurotiomycetes</taxon>
        <taxon>Chaetothyriomycetidae</taxon>
        <taxon>Chaetothyriales</taxon>
        <taxon>Trichomeriaceae</taxon>
        <taxon>Knufia</taxon>
    </lineage>
</organism>